<evidence type="ECO:0000256" key="3">
    <source>
        <dbReference type="ARBA" id="ARBA00022676"/>
    </source>
</evidence>
<dbReference type="InterPro" id="IPR029044">
    <property type="entry name" value="Nucleotide-diphossugar_trans"/>
</dbReference>
<dbReference type="InterPro" id="IPR004988">
    <property type="entry name" value="DUF273"/>
</dbReference>
<organism evidence="7 8">
    <name type="scientific">Strongyloides venezuelensis</name>
    <name type="common">Threadworm</name>
    <dbReference type="NCBI Taxonomy" id="75913"/>
    <lineage>
        <taxon>Eukaryota</taxon>
        <taxon>Metazoa</taxon>
        <taxon>Ecdysozoa</taxon>
        <taxon>Nematoda</taxon>
        <taxon>Chromadorea</taxon>
        <taxon>Rhabditida</taxon>
        <taxon>Tylenchina</taxon>
        <taxon>Panagrolaimomorpha</taxon>
        <taxon>Strongyloidoidea</taxon>
        <taxon>Strongyloididae</taxon>
        <taxon>Strongyloides</taxon>
    </lineage>
</organism>
<proteinExistence type="inferred from homology"/>
<evidence type="ECO:0000256" key="1">
    <source>
        <dbReference type="ARBA" id="ARBA00004167"/>
    </source>
</evidence>
<comment type="similarity">
    <text evidence="2">Belongs to the glycosyltransferase 92 family.</text>
</comment>
<dbReference type="InterPro" id="IPR008166">
    <property type="entry name" value="Glyco_transf_92"/>
</dbReference>
<evidence type="ECO:0000256" key="6">
    <source>
        <dbReference type="SAM" id="Phobius"/>
    </source>
</evidence>
<comment type="subcellular location">
    <subcellularLocation>
        <location evidence="1">Membrane</location>
        <topology evidence="1">Single-pass membrane protein</topology>
    </subcellularLocation>
</comment>
<dbReference type="Proteomes" id="UP000035680">
    <property type="component" value="Unassembled WGS sequence"/>
</dbReference>
<evidence type="ECO:0000256" key="2">
    <source>
        <dbReference type="ARBA" id="ARBA00007647"/>
    </source>
</evidence>
<sequence length="706" mass="83932">MISFQKLYLYFILLILNFTIKFTYQFTNKIENIKNTKGNEKLRPSEIGVLMINEKDDQYDNYKLAIESVHCYCLHYGYAFKIINFNTSPRLPVLCPQEDFFFARHCAVSLFLEKFKDTIKYAIVIDSDIGIINPNHRLEKFISRESIIFTRRLMTHEIAASPYIVKNNEYGRRFLMEWAQYFYKLPPVFHGSDNGALMIMFMMKFYNKKYDERYKMCLIYYTTIRNWEDYRRFCVCVNTILKSISKLNFNNDSYIFDNGNVKVLTKKENLVGMVRDIWLSNSSWAPIDFMIHGLKKKTRNNFRASFGYWESPLSNEGFQLSKCNHPNFTILWEYKSKYITSNEKVISYLENVLISTSNQHANLELYLNRNIKNNLLDKNAYFYVRSAFQVQNSPFITILFLANKYDNSIKTFSNIFQFHEYNKEEENNLTNIGSFVAEISEALFRKHFSGVERIIISNKQNVKETSIAVCSPILQNFNIPGKILHYFKYWMSLNSNVKFYIYYHSWSKQILNIINVMEQKYENIEVVNWSDLPYNEKENFINPNFEVNFRGQELARADCVLRSKNKAKYVIFSNLNQEFDEINNLDFLSSLSKKYQKASVFKFSLYSQALSRNSTNTLNTMNEFLKDKKSKLTIFLPERINLPFTQRLRTFHVDPNKIHSRVVDYQFITIVLPQRNTLKNYSVPLTHWDRTPMIIPENKWKQIKGE</sequence>
<dbReference type="PANTHER" id="PTHR31562">
    <property type="entry name" value="PROTEIN CBG18972"/>
    <property type="match status" value="1"/>
</dbReference>
<reference evidence="7" key="1">
    <citation type="submission" date="2014-07" db="EMBL/GenBank/DDBJ databases">
        <authorList>
            <person name="Martin A.A"/>
            <person name="De Silva N."/>
        </authorList>
    </citation>
    <scope>NUCLEOTIDE SEQUENCE</scope>
</reference>
<evidence type="ECO:0000313" key="7">
    <source>
        <dbReference type="Proteomes" id="UP000035680"/>
    </source>
</evidence>
<evidence type="ECO:0000313" key="8">
    <source>
        <dbReference type="WBParaSite" id="SVE_1030600.1"/>
    </source>
</evidence>
<dbReference type="GO" id="GO:0016020">
    <property type="term" value="C:membrane"/>
    <property type="evidence" value="ECO:0007669"/>
    <property type="project" value="UniProtKB-SubCell"/>
</dbReference>
<reference evidence="8" key="2">
    <citation type="submission" date="2015-08" db="UniProtKB">
        <authorList>
            <consortium name="WormBaseParasite"/>
        </authorList>
    </citation>
    <scope>IDENTIFICATION</scope>
</reference>
<dbReference type="Gene3D" id="3.90.550.10">
    <property type="entry name" value="Spore Coat Polysaccharide Biosynthesis Protein SpsA, Chain A"/>
    <property type="match status" value="1"/>
</dbReference>
<dbReference type="PANTHER" id="PTHR31562:SF2">
    <property type="entry name" value="NUCLEOTIDE-DIPHOSPHO-SUGAR TRANSFERASE"/>
    <property type="match status" value="1"/>
</dbReference>
<keyword evidence="6" id="KW-0812">Transmembrane</keyword>
<accession>A0A0K0FMS7</accession>
<keyword evidence="6" id="KW-1133">Transmembrane helix</keyword>
<evidence type="ECO:0000256" key="5">
    <source>
        <dbReference type="ARBA" id="ARBA00023136"/>
    </source>
</evidence>
<dbReference type="Pfam" id="PF01697">
    <property type="entry name" value="Glyco_transf_92"/>
    <property type="match status" value="1"/>
</dbReference>
<feature type="transmembrane region" description="Helical" evidence="6">
    <location>
        <begin position="7"/>
        <end position="24"/>
    </location>
</feature>
<evidence type="ECO:0000256" key="4">
    <source>
        <dbReference type="ARBA" id="ARBA00022679"/>
    </source>
</evidence>
<name>A0A0K0FMS7_STRVS</name>
<dbReference type="AlphaFoldDB" id="A0A0K0FMS7"/>
<dbReference type="GO" id="GO:0016757">
    <property type="term" value="F:glycosyltransferase activity"/>
    <property type="evidence" value="ECO:0007669"/>
    <property type="project" value="UniProtKB-KW"/>
</dbReference>
<keyword evidence="5 6" id="KW-0472">Membrane</keyword>
<dbReference type="STRING" id="75913.A0A0K0FMS7"/>
<dbReference type="Pfam" id="PF03314">
    <property type="entry name" value="DUF273"/>
    <property type="match status" value="1"/>
</dbReference>
<keyword evidence="4" id="KW-0808">Transferase</keyword>
<keyword evidence="3" id="KW-0328">Glycosyltransferase</keyword>
<dbReference type="WBParaSite" id="SVE_1030600.1">
    <property type="protein sequence ID" value="SVE_1030600.1"/>
    <property type="gene ID" value="SVE_1030600"/>
</dbReference>
<keyword evidence="7" id="KW-1185">Reference proteome</keyword>
<protein>
    <submittedName>
        <fullName evidence="8">Glycosyltransferase family 92 protein</fullName>
    </submittedName>
</protein>